<dbReference type="InterPro" id="IPR006015">
    <property type="entry name" value="Universal_stress_UspA"/>
</dbReference>
<evidence type="ECO:0000256" key="1">
    <source>
        <dbReference type="ARBA" id="ARBA00008791"/>
    </source>
</evidence>
<comment type="similarity">
    <text evidence="1">Belongs to the universal stress protein A family.</text>
</comment>
<dbReference type="InterPro" id="IPR006016">
    <property type="entry name" value="UspA"/>
</dbReference>
<evidence type="ECO:0000313" key="4">
    <source>
        <dbReference type="Proteomes" id="UP000031307"/>
    </source>
</evidence>
<organism evidence="3 4">
    <name type="scientific">Parachlamydia acanthamoebae</name>
    <dbReference type="NCBI Taxonomy" id="83552"/>
    <lineage>
        <taxon>Bacteria</taxon>
        <taxon>Pseudomonadati</taxon>
        <taxon>Chlamydiota</taxon>
        <taxon>Chlamydiia</taxon>
        <taxon>Parachlamydiales</taxon>
        <taxon>Parachlamydiaceae</taxon>
        <taxon>Parachlamydia</taxon>
    </lineage>
</organism>
<reference evidence="3 4" key="1">
    <citation type="journal article" date="2014" name="Mol. Biol. Evol.">
        <title>Massive expansion of Ubiquitination-related gene families within the Chlamydiae.</title>
        <authorList>
            <person name="Domman D."/>
            <person name="Collingro A."/>
            <person name="Lagkouvardos I."/>
            <person name="Gehre L."/>
            <person name="Weinmaier T."/>
            <person name="Rattei T."/>
            <person name="Subtil A."/>
            <person name="Horn M."/>
        </authorList>
    </citation>
    <scope>NUCLEOTIDE SEQUENCE [LARGE SCALE GENOMIC DNA]</scope>
    <source>
        <strain evidence="3 4">OEW1</strain>
    </source>
</reference>
<dbReference type="PATRIC" id="fig|83552.4.peg.482"/>
<dbReference type="OMA" id="PDGRWAQ"/>
<proteinExistence type="inferred from homology"/>
<dbReference type="Proteomes" id="UP000031307">
    <property type="component" value="Unassembled WGS sequence"/>
</dbReference>
<dbReference type="EMBL" id="JSAM01000027">
    <property type="protein sequence ID" value="KIA78316.1"/>
    <property type="molecule type" value="Genomic_DNA"/>
</dbReference>
<evidence type="ECO:0000259" key="2">
    <source>
        <dbReference type="Pfam" id="PF00582"/>
    </source>
</evidence>
<evidence type="ECO:0000313" key="3">
    <source>
        <dbReference type="EMBL" id="KIA78316.1"/>
    </source>
</evidence>
<dbReference type="RefSeq" id="WP_006341663.1">
    <property type="nucleotide sequence ID" value="NZ_BAWW01000007.1"/>
</dbReference>
<sequence length="143" mass="16339">MIKKILVAYDGEQSHSAFLFGLDMAKKFDAEIEILSIVRILEPPEDVETRDNLEKGKDHYEKFFKLLRHEARSHGLRIKTEIALGHPAEQIIHWAEKKKVDVIILGPQTKNTLGQWLLGSIPDRVVHHAPCTVIVVKPDHHKS</sequence>
<dbReference type="PANTHER" id="PTHR46268:SF6">
    <property type="entry name" value="UNIVERSAL STRESS PROTEIN UP12"/>
    <property type="match status" value="1"/>
</dbReference>
<dbReference type="SUPFAM" id="SSF52402">
    <property type="entry name" value="Adenine nucleotide alpha hydrolases-like"/>
    <property type="match status" value="1"/>
</dbReference>
<name>A0A0C1C481_9BACT</name>
<feature type="domain" description="UspA" evidence="2">
    <location>
        <begin position="1"/>
        <end position="137"/>
    </location>
</feature>
<comment type="caution">
    <text evidence="3">The sequence shown here is derived from an EMBL/GenBank/DDBJ whole genome shotgun (WGS) entry which is preliminary data.</text>
</comment>
<dbReference type="PANTHER" id="PTHR46268">
    <property type="entry name" value="STRESS RESPONSE PROTEIN NHAX"/>
    <property type="match status" value="1"/>
</dbReference>
<accession>A0A0C1C481</accession>
<dbReference type="CDD" id="cd00293">
    <property type="entry name" value="USP-like"/>
    <property type="match status" value="1"/>
</dbReference>
<dbReference type="AlphaFoldDB" id="A0A0C1C481"/>
<dbReference type="PRINTS" id="PR01438">
    <property type="entry name" value="UNVRSLSTRESS"/>
</dbReference>
<dbReference type="Pfam" id="PF00582">
    <property type="entry name" value="Usp"/>
    <property type="match status" value="1"/>
</dbReference>
<gene>
    <name evidence="3" type="ORF">DB43_EH00050</name>
</gene>
<protein>
    <submittedName>
        <fullName evidence="3">Universal stress protein</fullName>
    </submittedName>
</protein>
<dbReference type="InterPro" id="IPR014729">
    <property type="entry name" value="Rossmann-like_a/b/a_fold"/>
</dbReference>
<dbReference type="Gene3D" id="3.40.50.620">
    <property type="entry name" value="HUPs"/>
    <property type="match status" value="1"/>
</dbReference>